<keyword evidence="3" id="KW-0285">Flavoprotein</keyword>
<evidence type="ECO:0000256" key="3">
    <source>
        <dbReference type="ARBA" id="ARBA00022630"/>
    </source>
</evidence>
<sequence length="561" mass="61145">MTQIEPGSGPQIPYARAANGGNADDAESLTGWIEAAGTFAGVGNPAFGPVTVTPAQQQYPDLVRGLNQRYIGHPEEVRLVDSTEQVVRAVQDAVHAGKRLSVRSGGHCLEDFVYHPDVQVVIDVSRLNGVYYDAVRRAVAVESGATLYSVYERLYKVWGVTIPAGICYSVGVGGHVTGGGWGMLCRQFGLVVDHLYAVEVVVVDAAGRARSVVATREPDDPNRELWWAHTGGGGGNFGVVTRFWFRSPGATGRTPAALLPKPPKTVLLSGIAWPWNELSREEFAKLIKNYGAWHVANSAPENPNRALCSTMLLNHVSNGQIGLVTQVDASAPNAEGILRDYLTAINAGIQVEHGAITTDMGEHTAMPQFATPRELPWLEATRYLGTASSFLNDPTLRADYKSSYMRDNFTDGHVAALYEHLNSPDINNPSASVTVSSFGGQVNAVPENATASAHRDSAFKLLWQVMWTDPADDAKYLGWIRKSYHKTYADTGGVPVPNAVTGGCYVNYPDDDLGDPVFNRSTVPWHDLYYKGNYPRLQRIKREWDPRGVFRHSQSIRPAGE</sequence>
<keyword evidence="5" id="KW-0560">Oxidoreductase</keyword>
<evidence type="ECO:0000256" key="2">
    <source>
        <dbReference type="ARBA" id="ARBA00005466"/>
    </source>
</evidence>
<reference evidence="7 8" key="1">
    <citation type="submission" date="2020-08" db="EMBL/GenBank/DDBJ databases">
        <title>Sequencing the genomes of 1000 actinobacteria strains.</title>
        <authorList>
            <person name="Klenk H.-P."/>
        </authorList>
    </citation>
    <scope>NUCLEOTIDE SEQUENCE [LARGE SCALE GENOMIC DNA]</scope>
    <source>
        <strain evidence="7 8">DSM 45584</strain>
    </source>
</reference>
<dbReference type="InterPro" id="IPR036318">
    <property type="entry name" value="FAD-bd_PCMH-like_sf"/>
</dbReference>
<dbReference type="AlphaFoldDB" id="A0A840QDK3"/>
<dbReference type="EMBL" id="JACHIW010000002">
    <property type="protein sequence ID" value="MBB5158001.1"/>
    <property type="molecule type" value="Genomic_DNA"/>
</dbReference>
<dbReference type="InterPro" id="IPR016169">
    <property type="entry name" value="FAD-bd_PCMH_sub2"/>
</dbReference>
<evidence type="ECO:0000313" key="8">
    <source>
        <dbReference type="Proteomes" id="UP000584374"/>
    </source>
</evidence>
<evidence type="ECO:0000256" key="1">
    <source>
        <dbReference type="ARBA" id="ARBA00001974"/>
    </source>
</evidence>
<dbReference type="Proteomes" id="UP000584374">
    <property type="component" value="Unassembled WGS sequence"/>
</dbReference>
<dbReference type="PANTHER" id="PTHR42973:SF39">
    <property type="entry name" value="FAD-BINDING PCMH-TYPE DOMAIN-CONTAINING PROTEIN"/>
    <property type="match status" value="1"/>
</dbReference>
<proteinExistence type="inferred from homology"/>
<dbReference type="Gene3D" id="3.40.462.20">
    <property type="match status" value="1"/>
</dbReference>
<dbReference type="PROSITE" id="PS51387">
    <property type="entry name" value="FAD_PCMH"/>
    <property type="match status" value="1"/>
</dbReference>
<keyword evidence="4" id="KW-0274">FAD</keyword>
<dbReference type="GO" id="GO:0071949">
    <property type="term" value="F:FAD binding"/>
    <property type="evidence" value="ECO:0007669"/>
    <property type="project" value="InterPro"/>
</dbReference>
<dbReference type="InterPro" id="IPR012951">
    <property type="entry name" value="BBE"/>
</dbReference>
<evidence type="ECO:0000256" key="5">
    <source>
        <dbReference type="ARBA" id="ARBA00023002"/>
    </source>
</evidence>
<accession>A0A840QDK3</accession>
<gene>
    <name evidence="7" type="ORF">BJ970_005600</name>
</gene>
<dbReference type="GO" id="GO:0016491">
    <property type="term" value="F:oxidoreductase activity"/>
    <property type="evidence" value="ECO:0007669"/>
    <property type="project" value="UniProtKB-KW"/>
</dbReference>
<dbReference type="Pfam" id="PF01565">
    <property type="entry name" value="FAD_binding_4"/>
    <property type="match status" value="1"/>
</dbReference>
<name>A0A840QDK3_9PSEU</name>
<comment type="caution">
    <text evidence="7">The sequence shown here is derived from an EMBL/GenBank/DDBJ whole genome shotgun (WGS) entry which is preliminary data.</text>
</comment>
<evidence type="ECO:0000256" key="4">
    <source>
        <dbReference type="ARBA" id="ARBA00022827"/>
    </source>
</evidence>
<dbReference type="SUPFAM" id="SSF56176">
    <property type="entry name" value="FAD-binding/transporter-associated domain-like"/>
    <property type="match status" value="1"/>
</dbReference>
<dbReference type="InterPro" id="IPR016166">
    <property type="entry name" value="FAD-bd_PCMH"/>
</dbReference>
<dbReference type="Gene3D" id="3.30.465.10">
    <property type="match status" value="1"/>
</dbReference>
<dbReference type="InterPro" id="IPR006094">
    <property type="entry name" value="Oxid_FAD_bind_N"/>
</dbReference>
<dbReference type="Pfam" id="PF08031">
    <property type="entry name" value="BBE"/>
    <property type="match status" value="1"/>
</dbReference>
<protein>
    <recommendedName>
        <fullName evidence="6">FAD-binding PCMH-type domain-containing protein</fullName>
    </recommendedName>
</protein>
<evidence type="ECO:0000259" key="6">
    <source>
        <dbReference type="PROSITE" id="PS51387"/>
    </source>
</evidence>
<organism evidence="7 8">
    <name type="scientific">Saccharopolyspora phatthalungensis</name>
    <dbReference type="NCBI Taxonomy" id="664693"/>
    <lineage>
        <taxon>Bacteria</taxon>
        <taxon>Bacillati</taxon>
        <taxon>Actinomycetota</taxon>
        <taxon>Actinomycetes</taxon>
        <taxon>Pseudonocardiales</taxon>
        <taxon>Pseudonocardiaceae</taxon>
        <taxon>Saccharopolyspora</taxon>
    </lineage>
</organism>
<dbReference type="PANTHER" id="PTHR42973">
    <property type="entry name" value="BINDING OXIDOREDUCTASE, PUTATIVE (AFU_ORTHOLOGUE AFUA_1G17690)-RELATED"/>
    <property type="match status" value="1"/>
</dbReference>
<comment type="similarity">
    <text evidence="2">Belongs to the oxygen-dependent FAD-linked oxidoreductase family.</text>
</comment>
<keyword evidence="8" id="KW-1185">Reference proteome</keyword>
<evidence type="ECO:0000313" key="7">
    <source>
        <dbReference type="EMBL" id="MBB5158001.1"/>
    </source>
</evidence>
<dbReference type="RefSeq" id="WP_184729534.1">
    <property type="nucleotide sequence ID" value="NZ_JACHIW010000002.1"/>
</dbReference>
<comment type="cofactor">
    <cofactor evidence="1">
        <name>FAD</name>
        <dbReference type="ChEBI" id="CHEBI:57692"/>
    </cofactor>
</comment>
<dbReference type="InterPro" id="IPR050416">
    <property type="entry name" value="FAD-linked_Oxidoreductase"/>
</dbReference>
<feature type="domain" description="FAD-binding PCMH-type" evidence="6">
    <location>
        <begin position="70"/>
        <end position="250"/>
    </location>
</feature>